<comment type="caution">
    <text evidence="2">The sequence shown here is derived from an EMBL/GenBank/DDBJ whole genome shotgun (WGS) entry which is preliminary data.</text>
</comment>
<gene>
    <name evidence="2" type="ORF">BG011_003023</name>
</gene>
<dbReference type="OrthoDB" id="4748970at2759"/>
<organism evidence="2 3">
    <name type="scientific">Mortierella polycephala</name>
    <dbReference type="NCBI Taxonomy" id="41804"/>
    <lineage>
        <taxon>Eukaryota</taxon>
        <taxon>Fungi</taxon>
        <taxon>Fungi incertae sedis</taxon>
        <taxon>Mucoromycota</taxon>
        <taxon>Mortierellomycotina</taxon>
        <taxon>Mortierellomycetes</taxon>
        <taxon>Mortierellales</taxon>
        <taxon>Mortierellaceae</taxon>
        <taxon>Mortierella</taxon>
    </lineage>
</organism>
<accession>A0A9P6PK53</accession>
<protein>
    <submittedName>
        <fullName evidence="2">Uncharacterized protein</fullName>
    </submittedName>
</protein>
<name>A0A9P6PK53_9FUNG</name>
<dbReference type="Proteomes" id="UP000726737">
    <property type="component" value="Unassembled WGS sequence"/>
</dbReference>
<proteinExistence type="predicted"/>
<feature type="compositionally biased region" description="Acidic residues" evidence="1">
    <location>
        <begin position="148"/>
        <end position="185"/>
    </location>
</feature>
<dbReference type="EMBL" id="JAAAJA010002039">
    <property type="protein sequence ID" value="KAG0244210.1"/>
    <property type="molecule type" value="Genomic_DNA"/>
</dbReference>
<feature type="non-terminal residue" evidence="2">
    <location>
        <position position="223"/>
    </location>
</feature>
<evidence type="ECO:0000313" key="2">
    <source>
        <dbReference type="EMBL" id="KAG0244210.1"/>
    </source>
</evidence>
<evidence type="ECO:0000256" key="1">
    <source>
        <dbReference type="SAM" id="MobiDB-lite"/>
    </source>
</evidence>
<keyword evidence="3" id="KW-1185">Reference proteome</keyword>
<dbReference type="AlphaFoldDB" id="A0A9P6PK53"/>
<feature type="region of interest" description="Disordered" evidence="1">
    <location>
        <begin position="140"/>
        <end position="223"/>
    </location>
</feature>
<reference evidence="2" key="1">
    <citation type="journal article" date="2020" name="Fungal Divers.">
        <title>Resolving the Mortierellaceae phylogeny through synthesis of multi-gene phylogenetics and phylogenomics.</title>
        <authorList>
            <person name="Vandepol N."/>
            <person name="Liber J."/>
            <person name="Desiro A."/>
            <person name="Na H."/>
            <person name="Kennedy M."/>
            <person name="Barry K."/>
            <person name="Grigoriev I.V."/>
            <person name="Miller A.N."/>
            <person name="O'Donnell K."/>
            <person name="Stajich J.E."/>
            <person name="Bonito G."/>
        </authorList>
    </citation>
    <scope>NUCLEOTIDE SEQUENCE</scope>
    <source>
        <strain evidence="2">KOD948</strain>
    </source>
</reference>
<sequence>MVMDSEVAQGLPTSNIEMEPLCFDMHDQDCINSPNTTPILLSQGSNLLGGATTPSYPPPYGPQHIEPYYANNAVNAYLQTCMSSTYPTSFVFSPASTVRPADVMLESFNNAGLDPEAMRGSTMRSMTHGIGTESTYGAAIDEMGGENNGEEFNADCEDLDDEEEDEGTDGDYHDDDDDDDDEDSNGPDYGGSAATWKGKTRKDEPRSCPQYTGAEYLVTPAKD</sequence>
<evidence type="ECO:0000313" key="3">
    <source>
        <dbReference type="Proteomes" id="UP000726737"/>
    </source>
</evidence>